<proteinExistence type="predicted"/>
<dbReference type="AlphaFoldDB" id="A0AAD7H946"/>
<feature type="compositionally biased region" description="Low complexity" evidence="1">
    <location>
        <begin position="184"/>
        <end position="197"/>
    </location>
</feature>
<feature type="compositionally biased region" description="Low complexity" evidence="1">
    <location>
        <begin position="69"/>
        <end position="78"/>
    </location>
</feature>
<feature type="region of interest" description="Disordered" evidence="1">
    <location>
        <begin position="519"/>
        <end position="612"/>
    </location>
</feature>
<sequence length="612" mass="64045">MAAHGRGVIASATVKPHETVPHHNGAHREGFTRMKPRMGRTWGTIVEASRVDVDIKTPLPFLPSNAAGAARTMRSMSSGRGGLSAGANQRMPNSNSSTPTAASRGRHINAAPSPVALFGTTAPRMPALSTKASPRESRSLTRGTGVSTHTQDVPLLSAAPAAIAVGSSGDPSSERVHEESPLPSSLDHSMSTLTSSSSDERQELRSQDGNAGEAEGPVTQGPRDLPPHLEYTPLDNDSVMVALSHGKALKEYQPFFKGAGKVIDVLEGESLSESVWRMHGAWEPSDGKEYDPLLDYGAVDSILPGRTTEESDILRDVIIRYEQEHLNFVWMSLSDAIASISQHDPTQLRLQRADVHIRNYLRHIKALCTEKDPEHLSSVDSTISEVREAYGAVHPLKDLYRLLARRDYGDRALVVDPEAYRIAMMSVAEVEDMHPHPYKPRVKFKRPADSPSPQTLLVPVSAAPAAAPGTYMGPLPGVRFVETPSMLGHSSAISALPGAGRIKDTWSVSQASAIGGPSVMRTANQWGGGQPLWEAGDGPSPPNGTNTHTTGFPPLGGQGSGGGGNAGGGGGGGGGNRYLGMSGAIGGGGGGGGGGRDPGPMAAPGQNPGGAD</sequence>
<feature type="compositionally biased region" description="Gly residues" evidence="1">
    <location>
        <begin position="554"/>
        <end position="597"/>
    </location>
</feature>
<organism evidence="2 3">
    <name type="scientific">Mycena maculata</name>
    <dbReference type="NCBI Taxonomy" id="230809"/>
    <lineage>
        <taxon>Eukaryota</taxon>
        <taxon>Fungi</taxon>
        <taxon>Dikarya</taxon>
        <taxon>Basidiomycota</taxon>
        <taxon>Agaricomycotina</taxon>
        <taxon>Agaricomycetes</taxon>
        <taxon>Agaricomycetidae</taxon>
        <taxon>Agaricales</taxon>
        <taxon>Marasmiineae</taxon>
        <taxon>Mycenaceae</taxon>
        <taxon>Mycena</taxon>
    </lineage>
</organism>
<protein>
    <submittedName>
        <fullName evidence="2">Uncharacterized protein</fullName>
    </submittedName>
</protein>
<evidence type="ECO:0000256" key="1">
    <source>
        <dbReference type="SAM" id="MobiDB-lite"/>
    </source>
</evidence>
<dbReference type="Proteomes" id="UP001215280">
    <property type="component" value="Unassembled WGS sequence"/>
</dbReference>
<accession>A0AAD7H946</accession>
<feature type="region of interest" description="Disordered" evidence="1">
    <location>
        <begin position="125"/>
        <end position="232"/>
    </location>
</feature>
<evidence type="ECO:0000313" key="3">
    <source>
        <dbReference type="Proteomes" id="UP001215280"/>
    </source>
</evidence>
<dbReference type="EMBL" id="JARJLG010000348">
    <property type="protein sequence ID" value="KAJ7715437.1"/>
    <property type="molecule type" value="Genomic_DNA"/>
</dbReference>
<reference evidence="2" key="1">
    <citation type="submission" date="2023-03" db="EMBL/GenBank/DDBJ databases">
        <title>Massive genome expansion in bonnet fungi (Mycena s.s.) driven by repeated elements and novel gene families across ecological guilds.</title>
        <authorList>
            <consortium name="Lawrence Berkeley National Laboratory"/>
            <person name="Harder C.B."/>
            <person name="Miyauchi S."/>
            <person name="Viragh M."/>
            <person name="Kuo A."/>
            <person name="Thoen E."/>
            <person name="Andreopoulos B."/>
            <person name="Lu D."/>
            <person name="Skrede I."/>
            <person name="Drula E."/>
            <person name="Henrissat B."/>
            <person name="Morin E."/>
            <person name="Kohler A."/>
            <person name="Barry K."/>
            <person name="LaButti K."/>
            <person name="Morin E."/>
            <person name="Salamov A."/>
            <person name="Lipzen A."/>
            <person name="Mereny Z."/>
            <person name="Hegedus B."/>
            <person name="Baldrian P."/>
            <person name="Stursova M."/>
            <person name="Weitz H."/>
            <person name="Taylor A."/>
            <person name="Grigoriev I.V."/>
            <person name="Nagy L.G."/>
            <person name="Martin F."/>
            <person name="Kauserud H."/>
        </authorList>
    </citation>
    <scope>NUCLEOTIDE SEQUENCE</scope>
    <source>
        <strain evidence="2">CBHHK188m</strain>
    </source>
</reference>
<feature type="compositionally biased region" description="Polar residues" evidence="1">
    <location>
        <begin position="140"/>
        <end position="151"/>
    </location>
</feature>
<gene>
    <name evidence="2" type="ORF">DFH07DRAFT_785603</name>
</gene>
<feature type="compositionally biased region" description="Polar residues" evidence="1">
    <location>
        <begin position="90"/>
        <end position="101"/>
    </location>
</feature>
<name>A0AAD7H946_9AGAR</name>
<feature type="non-terminal residue" evidence="2">
    <location>
        <position position="1"/>
    </location>
</feature>
<keyword evidence="3" id="KW-1185">Reference proteome</keyword>
<evidence type="ECO:0000313" key="2">
    <source>
        <dbReference type="EMBL" id="KAJ7715437.1"/>
    </source>
</evidence>
<feature type="region of interest" description="Disordered" evidence="1">
    <location>
        <begin position="58"/>
        <end position="106"/>
    </location>
</feature>
<comment type="caution">
    <text evidence="2">The sequence shown here is derived from an EMBL/GenBank/DDBJ whole genome shotgun (WGS) entry which is preliminary data.</text>
</comment>